<dbReference type="InterPro" id="IPR003439">
    <property type="entry name" value="ABC_transporter-like_ATP-bd"/>
</dbReference>
<accession>A0A2H0N5F1</accession>
<dbReference type="NCBIfam" id="TIGR01978">
    <property type="entry name" value="sufC"/>
    <property type="match status" value="1"/>
</dbReference>
<evidence type="ECO:0000259" key="4">
    <source>
        <dbReference type="PROSITE" id="PS50893"/>
    </source>
</evidence>
<protein>
    <submittedName>
        <fullName evidence="5">Fe-S cluster assembly ATPase SufC</fullName>
    </submittedName>
</protein>
<dbReference type="Pfam" id="PF00005">
    <property type="entry name" value="ABC_tran"/>
    <property type="match status" value="1"/>
</dbReference>
<dbReference type="CDD" id="cd03217">
    <property type="entry name" value="ABC_FeS_Assembly"/>
    <property type="match status" value="1"/>
</dbReference>
<evidence type="ECO:0000256" key="3">
    <source>
        <dbReference type="ARBA" id="ARBA00022840"/>
    </source>
</evidence>
<dbReference type="GO" id="GO:0005524">
    <property type="term" value="F:ATP binding"/>
    <property type="evidence" value="ECO:0007669"/>
    <property type="project" value="UniProtKB-KW"/>
</dbReference>
<dbReference type="GO" id="GO:0016887">
    <property type="term" value="F:ATP hydrolysis activity"/>
    <property type="evidence" value="ECO:0007669"/>
    <property type="project" value="InterPro"/>
</dbReference>
<gene>
    <name evidence="5" type="primary">sufC</name>
    <name evidence="5" type="ORF">COV59_02930</name>
</gene>
<dbReference type="Proteomes" id="UP000229600">
    <property type="component" value="Unassembled WGS sequence"/>
</dbReference>
<reference evidence="5 6" key="1">
    <citation type="submission" date="2017-09" db="EMBL/GenBank/DDBJ databases">
        <title>Depth-based differentiation of microbial function through sediment-hosted aquifers and enrichment of novel symbionts in the deep terrestrial subsurface.</title>
        <authorList>
            <person name="Probst A.J."/>
            <person name="Ladd B."/>
            <person name="Jarett J.K."/>
            <person name="Geller-Mcgrath D.E."/>
            <person name="Sieber C.M."/>
            <person name="Emerson J.B."/>
            <person name="Anantharaman K."/>
            <person name="Thomas B.C."/>
            <person name="Malmstrom R."/>
            <person name="Stieglmeier M."/>
            <person name="Klingl A."/>
            <person name="Woyke T."/>
            <person name="Ryan C.M."/>
            <person name="Banfield J.F."/>
        </authorList>
    </citation>
    <scope>NUCLEOTIDE SEQUENCE [LARGE SCALE GENOMIC DNA]</scope>
    <source>
        <strain evidence="5">CG11_big_fil_rev_8_21_14_0_20_39_34</strain>
    </source>
</reference>
<evidence type="ECO:0000313" key="5">
    <source>
        <dbReference type="EMBL" id="PIR04113.1"/>
    </source>
</evidence>
<dbReference type="SUPFAM" id="SSF52540">
    <property type="entry name" value="P-loop containing nucleoside triphosphate hydrolases"/>
    <property type="match status" value="1"/>
</dbReference>
<feature type="domain" description="ABC transporter" evidence="4">
    <location>
        <begin position="3"/>
        <end position="242"/>
    </location>
</feature>
<organism evidence="5 6">
    <name type="scientific">Candidatus Magasanikbacteria bacterium CG11_big_fil_rev_8_21_14_0_20_39_34</name>
    <dbReference type="NCBI Taxonomy" id="1974653"/>
    <lineage>
        <taxon>Bacteria</taxon>
        <taxon>Candidatus Magasanikiibacteriota</taxon>
    </lineage>
</organism>
<dbReference type="InterPro" id="IPR003593">
    <property type="entry name" value="AAA+_ATPase"/>
</dbReference>
<sequence length="242" mass="27038">MSLEIKNITVSVEGKSILENFSLNIEKGEIHALMGPNGSGKSTLSNAIAGHPKYKIERGEVLLDGENILPLKVDERAKLGLFLSMQYPPEIPGLSITNFLRTSVSSLKGKKQHPIQFHKDLLLCMKELGIEKQFANRYLNVGFSGGEKKKLEILQLSLMDPKYALLDETDSGLDVDALKTVCEGIKQFANKEKGILLITHYNRILEYIQPNFVHILINGKIVETGDKNLAVEIEKNGYKKYI</sequence>
<dbReference type="InterPro" id="IPR027417">
    <property type="entry name" value="P-loop_NTPase"/>
</dbReference>
<dbReference type="PANTHER" id="PTHR43204">
    <property type="entry name" value="ABC TRANSPORTER I FAMILY MEMBER 6, CHLOROPLASTIC"/>
    <property type="match status" value="1"/>
</dbReference>
<keyword evidence="3" id="KW-0067">ATP-binding</keyword>
<evidence type="ECO:0000256" key="1">
    <source>
        <dbReference type="ARBA" id="ARBA00006216"/>
    </source>
</evidence>
<dbReference type="InterPro" id="IPR017871">
    <property type="entry name" value="ABC_transporter-like_CS"/>
</dbReference>
<dbReference type="PROSITE" id="PS50893">
    <property type="entry name" value="ABC_TRANSPORTER_2"/>
    <property type="match status" value="1"/>
</dbReference>
<dbReference type="PROSITE" id="PS00211">
    <property type="entry name" value="ABC_TRANSPORTER_1"/>
    <property type="match status" value="1"/>
</dbReference>
<dbReference type="Gene3D" id="3.40.50.300">
    <property type="entry name" value="P-loop containing nucleotide triphosphate hydrolases"/>
    <property type="match status" value="1"/>
</dbReference>
<evidence type="ECO:0000313" key="6">
    <source>
        <dbReference type="Proteomes" id="UP000229600"/>
    </source>
</evidence>
<proteinExistence type="inferred from homology"/>
<evidence type="ECO:0000256" key="2">
    <source>
        <dbReference type="ARBA" id="ARBA00022741"/>
    </source>
</evidence>
<dbReference type="SMART" id="SM00382">
    <property type="entry name" value="AAA"/>
    <property type="match status" value="1"/>
</dbReference>
<dbReference type="PANTHER" id="PTHR43204:SF1">
    <property type="entry name" value="ABC TRANSPORTER I FAMILY MEMBER 6, CHLOROPLASTIC"/>
    <property type="match status" value="1"/>
</dbReference>
<dbReference type="AlphaFoldDB" id="A0A2H0N5F1"/>
<dbReference type="InterPro" id="IPR010230">
    <property type="entry name" value="FeS-cluster_ATPase_SufC"/>
</dbReference>
<dbReference type="EMBL" id="PCWN01000007">
    <property type="protein sequence ID" value="PIR04113.1"/>
    <property type="molecule type" value="Genomic_DNA"/>
</dbReference>
<comment type="caution">
    <text evidence="5">The sequence shown here is derived from an EMBL/GenBank/DDBJ whole genome shotgun (WGS) entry which is preliminary data.</text>
</comment>
<keyword evidence="2" id="KW-0547">Nucleotide-binding</keyword>
<name>A0A2H0N5F1_9BACT</name>
<comment type="similarity">
    <text evidence="1">Belongs to the ABC transporter superfamily. Ycf16 family.</text>
</comment>